<keyword evidence="2" id="KW-1185">Reference proteome</keyword>
<proteinExistence type="predicted"/>
<dbReference type="AlphaFoldDB" id="A0A9N9EC38"/>
<gene>
    <name evidence="1" type="ORF">FMOSSE_LOCUS12303</name>
</gene>
<dbReference type="Proteomes" id="UP000789375">
    <property type="component" value="Unassembled WGS sequence"/>
</dbReference>
<sequence>MKSFWELSSDTTQISVIKEKKGLQRESMQEDRTYYHYGKEFEKRLVHYREGYEEHEALKKLYDEVKDQLPKEVTKNAIRKKSNRQHLFQI</sequence>
<dbReference type="EMBL" id="CAJVPP010005698">
    <property type="protein sequence ID" value="CAG8668835.1"/>
    <property type="molecule type" value="Genomic_DNA"/>
</dbReference>
<evidence type="ECO:0000313" key="1">
    <source>
        <dbReference type="EMBL" id="CAG8668835.1"/>
    </source>
</evidence>
<reference evidence="1" key="1">
    <citation type="submission" date="2021-06" db="EMBL/GenBank/DDBJ databases">
        <authorList>
            <person name="Kallberg Y."/>
            <person name="Tangrot J."/>
            <person name="Rosling A."/>
        </authorList>
    </citation>
    <scope>NUCLEOTIDE SEQUENCE</scope>
    <source>
        <strain evidence="1">87-6 pot B 2015</strain>
    </source>
</reference>
<comment type="caution">
    <text evidence="1">The sequence shown here is derived from an EMBL/GenBank/DDBJ whole genome shotgun (WGS) entry which is preliminary data.</text>
</comment>
<accession>A0A9N9EC38</accession>
<protein>
    <submittedName>
        <fullName evidence="1">11086_t:CDS:1</fullName>
    </submittedName>
</protein>
<name>A0A9N9EC38_FUNMO</name>
<evidence type="ECO:0000313" key="2">
    <source>
        <dbReference type="Proteomes" id="UP000789375"/>
    </source>
</evidence>
<organism evidence="1 2">
    <name type="scientific">Funneliformis mosseae</name>
    <name type="common">Endomycorrhizal fungus</name>
    <name type="synonym">Glomus mosseae</name>
    <dbReference type="NCBI Taxonomy" id="27381"/>
    <lineage>
        <taxon>Eukaryota</taxon>
        <taxon>Fungi</taxon>
        <taxon>Fungi incertae sedis</taxon>
        <taxon>Mucoromycota</taxon>
        <taxon>Glomeromycotina</taxon>
        <taxon>Glomeromycetes</taxon>
        <taxon>Glomerales</taxon>
        <taxon>Glomeraceae</taxon>
        <taxon>Funneliformis</taxon>
    </lineage>
</organism>